<dbReference type="CDD" id="cd01068">
    <property type="entry name" value="globin_sensor"/>
    <property type="match status" value="1"/>
</dbReference>
<dbReference type="InterPro" id="IPR044398">
    <property type="entry name" value="Globin-sensor_dom"/>
</dbReference>
<dbReference type="SMART" id="SM00283">
    <property type="entry name" value="MA"/>
    <property type="match status" value="1"/>
</dbReference>
<feature type="domain" description="Methyl-accepting transducer" evidence="3">
    <location>
        <begin position="198"/>
        <end position="431"/>
    </location>
</feature>
<dbReference type="Proteomes" id="UP001597221">
    <property type="component" value="Unassembled WGS sequence"/>
</dbReference>
<evidence type="ECO:0000313" key="4">
    <source>
        <dbReference type="EMBL" id="MFD1607060.1"/>
    </source>
</evidence>
<dbReference type="Pfam" id="PF11563">
    <property type="entry name" value="Protoglobin"/>
    <property type="match status" value="1"/>
</dbReference>
<reference evidence="5" key="1">
    <citation type="journal article" date="2019" name="Int. J. Syst. Evol. Microbiol.">
        <title>The Global Catalogue of Microorganisms (GCM) 10K type strain sequencing project: providing services to taxonomists for standard genome sequencing and annotation.</title>
        <authorList>
            <consortium name="The Broad Institute Genomics Platform"/>
            <consortium name="The Broad Institute Genome Sequencing Center for Infectious Disease"/>
            <person name="Wu L."/>
            <person name="Ma J."/>
        </authorList>
    </citation>
    <scope>NUCLEOTIDE SEQUENCE [LARGE SCALE GENOMIC DNA]</scope>
    <source>
        <strain evidence="5">CGMCC 1.12376</strain>
    </source>
</reference>
<dbReference type="SUPFAM" id="SSF46458">
    <property type="entry name" value="Globin-like"/>
    <property type="match status" value="1"/>
</dbReference>
<dbReference type="InterPro" id="IPR012292">
    <property type="entry name" value="Globin/Proto"/>
</dbReference>
<dbReference type="InterPro" id="IPR039379">
    <property type="entry name" value="Protoglobin_sensor_dom"/>
</dbReference>
<dbReference type="EMBL" id="JBHUDE010000018">
    <property type="protein sequence ID" value="MFD1607060.1"/>
    <property type="molecule type" value="Genomic_DNA"/>
</dbReference>
<name>A0ABW4HP08_9BACI</name>
<protein>
    <submittedName>
        <fullName evidence="4">Protoglobin domain-containing protein</fullName>
    </submittedName>
</protein>
<dbReference type="SUPFAM" id="SSF58104">
    <property type="entry name" value="Methyl-accepting chemotaxis protein (MCP) signaling domain"/>
    <property type="match status" value="1"/>
</dbReference>
<evidence type="ECO:0000259" key="3">
    <source>
        <dbReference type="PROSITE" id="PS50111"/>
    </source>
</evidence>
<dbReference type="Gene3D" id="1.10.490.10">
    <property type="entry name" value="Globins"/>
    <property type="match status" value="1"/>
</dbReference>
<evidence type="ECO:0000256" key="2">
    <source>
        <dbReference type="PROSITE-ProRule" id="PRU00284"/>
    </source>
</evidence>
<gene>
    <name evidence="4" type="ORF">ACFSBH_05270</name>
</gene>
<dbReference type="InterPro" id="IPR004089">
    <property type="entry name" value="MCPsignal_dom"/>
</dbReference>
<organism evidence="4 5">
    <name type="scientific">Oceanobacillus luteolus</name>
    <dbReference type="NCBI Taxonomy" id="1274358"/>
    <lineage>
        <taxon>Bacteria</taxon>
        <taxon>Bacillati</taxon>
        <taxon>Bacillota</taxon>
        <taxon>Bacilli</taxon>
        <taxon>Bacillales</taxon>
        <taxon>Bacillaceae</taxon>
        <taxon>Oceanobacillus</taxon>
    </lineage>
</organism>
<keyword evidence="1 2" id="KW-0807">Transducer</keyword>
<evidence type="ECO:0000313" key="5">
    <source>
        <dbReference type="Proteomes" id="UP001597221"/>
    </source>
</evidence>
<dbReference type="RefSeq" id="WP_251511881.1">
    <property type="nucleotide sequence ID" value="NZ_JAMBON010000003.1"/>
</dbReference>
<dbReference type="PANTHER" id="PTHR32089:SF118">
    <property type="entry name" value="HEME-BASED AEROTACTIC TRANSDUCER HEMAT"/>
    <property type="match status" value="1"/>
</dbReference>
<dbReference type="Gene3D" id="1.10.287.950">
    <property type="entry name" value="Methyl-accepting chemotaxis protein"/>
    <property type="match status" value="1"/>
</dbReference>
<proteinExistence type="predicted"/>
<dbReference type="PROSITE" id="PS50111">
    <property type="entry name" value="CHEMOTAXIS_TRANSDUC_2"/>
    <property type="match status" value="1"/>
</dbReference>
<accession>A0ABW4HP08</accession>
<evidence type="ECO:0000256" key="1">
    <source>
        <dbReference type="ARBA" id="ARBA00023224"/>
    </source>
</evidence>
<comment type="caution">
    <text evidence="4">The sequence shown here is derived from an EMBL/GenBank/DDBJ whole genome shotgun (WGS) entry which is preliminary data.</text>
</comment>
<sequence>MLFRQRRKVIESIFQTHYPEVKLEIERDIPLDHQIKMIGLTLEDLQILRALQPYINDKIHTIINQFYDNLGKESSLIHIINKHSSIERLKKTLRRHIVEMFSGEIDPSYVEKRRIIAHVHVRIGLEAKWYVAAFHDILSSFIDVIVEQISEREDALRAIRAVTKIINLEEQLVLEAYEDETKRIKREANETKDGFRMNIVNTSENLAAISQETNAAVEKLIDHSDEIVALASRGSKLSQTAKDKAESGKQEMNRLASKMSMINKSVEGMSVDAKELVTIMQRMQEIIDIVSGVAEQTNLLSLNASIEAARAGEAGRGFAVVAEEVRKLSDQTKDAVVNVASLIKTTNEQVKQLTNTLEDIHQDVQIGNGYSQETEAHFGEIVETMNDNDNENNKLVEEIEAFVERINALGKAFEEVAASADGLNMLTNELEENN</sequence>
<dbReference type="Pfam" id="PF00015">
    <property type="entry name" value="MCPsignal"/>
    <property type="match status" value="1"/>
</dbReference>
<dbReference type="InterPro" id="IPR009050">
    <property type="entry name" value="Globin-like_sf"/>
</dbReference>
<dbReference type="PANTHER" id="PTHR32089">
    <property type="entry name" value="METHYL-ACCEPTING CHEMOTAXIS PROTEIN MCPB"/>
    <property type="match status" value="1"/>
</dbReference>
<keyword evidence="5" id="KW-1185">Reference proteome</keyword>